<dbReference type="AlphaFoldDB" id="A0A2J6R268"/>
<evidence type="ECO:0000313" key="3">
    <source>
        <dbReference type="Proteomes" id="UP000235786"/>
    </source>
</evidence>
<keyword evidence="1" id="KW-1133">Transmembrane helix</keyword>
<dbReference type="STRING" id="1149755.A0A2J6R268"/>
<keyword evidence="3" id="KW-1185">Reference proteome</keyword>
<keyword evidence="1" id="KW-0472">Membrane</keyword>
<dbReference type="OrthoDB" id="3065412at2759"/>
<sequence>MTSSSTSAGAGGSETDFNFTTTYNGRPLLTGTCGTPKFTPVPDSLISPYLWFPFIGCLEKSLNCCPFPGNLQGIPGFSMYDQAVPTGGPTPCFSSLGSPLKFPTPTTGDSSYTPAITNEVFALSLPLQSHRGLSTGSKAGIGVGVGVGSIAILSAIWFWWRLRYKSSKRQPPEVVVPASGNKNELDGHQVSEAPANYSHVTSGHFSPANVQEHQLMNESELDSQQVSEVQDNYGHFTSGHTAPTVMQERQFSELSGDPRV</sequence>
<feature type="transmembrane region" description="Helical" evidence="1">
    <location>
        <begin position="139"/>
        <end position="160"/>
    </location>
</feature>
<keyword evidence="1" id="KW-0812">Transmembrane</keyword>
<dbReference type="EMBL" id="KZ613958">
    <property type="protein sequence ID" value="PMD32611.1"/>
    <property type="molecule type" value="Genomic_DNA"/>
</dbReference>
<reference evidence="2 3" key="1">
    <citation type="submission" date="2016-04" db="EMBL/GenBank/DDBJ databases">
        <title>A degradative enzymes factory behind the ericoid mycorrhizal symbiosis.</title>
        <authorList>
            <consortium name="DOE Joint Genome Institute"/>
            <person name="Martino E."/>
            <person name="Morin E."/>
            <person name="Grelet G."/>
            <person name="Kuo A."/>
            <person name="Kohler A."/>
            <person name="Daghino S."/>
            <person name="Barry K."/>
            <person name="Choi C."/>
            <person name="Cichocki N."/>
            <person name="Clum A."/>
            <person name="Copeland A."/>
            <person name="Hainaut M."/>
            <person name="Haridas S."/>
            <person name="Labutti K."/>
            <person name="Lindquist E."/>
            <person name="Lipzen A."/>
            <person name="Khouja H.-R."/>
            <person name="Murat C."/>
            <person name="Ohm R."/>
            <person name="Olson A."/>
            <person name="Spatafora J."/>
            <person name="Veneault-Fourrey C."/>
            <person name="Henrissat B."/>
            <person name="Grigoriev I."/>
            <person name="Martin F."/>
            <person name="Perotto S."/>
        </authorList>
    </citation>
    <scope>NUCLEOTIDE SEQUENCE [LARGE SCALE GENOMIC DNA]</scope>
    <source>
        <strain evidence="2 3">F</strain>
    </source>
</reference>
<gene>
    <name evidence="2" type="ORF">L207DRAFT_535919</name>
</gene>
<accession>A0A2J6R268</accession>
<dbReference type="Proteomes" id="UP000235786">
    <property type="component" value="Unassembled WGS sequence"/>
</dbReference>
<name>A0A2J6R268_HYAVF</name>
<proteinExistence type="predicted"/>
<organism evidence="2 3">
    <name type="scientific">Hyaloscypha variabilis (strain UAMH 11265 / GT02V1 / F)</name>
    <name type="common">Meliniomyces variabilis</name>
    <dbReference type="NCBI Taxonomy" id="1149755"/>
    <lineage>
        <taxon>Eukaryota</taxon>
        <taxon>Fungi</taxon>
        <taxon>Dikarya</taxon>
        <taxon>Ascomycota</taxon>
        <taxon>Pezizomycotina</taxon>
        <taxon>Leotiomycetes</taxon>
        <taxon>Helotiales</taxon>
        <taxon>Hyaloscyphaceae</taxon>
        <taxon>Hyaloscypha</taxon>
        <taxon>Hyaloscypha variabilis</taxon>
    </lineage>
</organism>
<evidence type="ECO:0000313" key="2">
    <source>
        <dbReference type="EMBL" id="PMD32611.1"/>
    </source>
</evidence>
<evidence type="ECO:0000256" key="1">
    <source>
        <dbReference type="SAM" id="Phobius"/>
    </source>
</evidence>
<protein>
    <submittedName>
        <fullName evidence="2">Uncharacterized protein</fullName>
    </submittedName>
</protein>